<keyword evidence="1" id="KW-0732">Signal</keyword>
<dbReference type="EMBL" id="JAUSWJ010000001">
    <property type="protein sequence ID" value="MDQ0514459.1"/>
    <property type="molecule type" value="Genomic_DNA"/>
</dbReference>
<dbReference type="PANTHER" id="PTHR37482:SF1">
    <property type="entry name" value="OUTER MEMBRANE PROTEIN ASSEMBLY FACTOR BAME"/>
    <property type="match status" value="1"/>
</dbReference>
<dbReference type="RefSeq" id="WP_266282219.1">
    <property type="nucleotide sequence ID" value="NZ_JAPKNF010000001.1"/>
</dbReference>
<evidence type="ECO:0000256" key="1">
    <source>
        <dbReference type="ARBA" id="ARBA00022729"/>
    </source>
</evidence>
<dbReference type="Proteomes" id="UP001223743">
    <property type="component" value="Unassembled WGS sequence"/>
</dbReference>
<dbReference type="Gene3D" id="3.30.1450.10">
    <property type="match status" value="1"/>
</dbReference>
<sequence length="172" mass="18390">MRFGVTDQRFAIGPAGRVGVVLVALAAAGGLAGCKSTNILNGANETYHSGFVMPANGLEQIPVGASQDQVRIVLGTPSTTNEFGGEVWYYISQTRYKRMEFQNSKIIDQRVLAVYFDKNHVVERVADYGLKDGHVFEFITQTTPTGGKDQAFLEQVLTGALGVGASNPFGGG</sequence>
<dbReference type="PANTHER" id="PTHR37482">
    <property type="entry name" value="OUTER MEMBRANE PROTEIN ASSEMBLY FACTOR BAME"/>
    <property type="match status" value="1"/>
</dbReference>
<protein>
    <submittedName>
        <fullName evidence="5">Outer membrane protein assembly factor BamE (Lipoprotein component of BamABCDE complex)</fullName>
    </submittedName>
</protein>
<dbReference type="Pfam" id="PF04355">
    <property type="entry name" value="BamE"/>
    <property type="match status" value="1"/>
</dbReference>
<gene>
    <name evidence="5" type="ORF">QO015_000072</name>
</gene>
<dbReference type="InterPro" id="IPR037873">
    <property type="entry name" value="BamE-like"/>
</dbReference>
<dbReference type="InterPro" id="IPR007450">
    <property type="entry name" value="BamE_dom"/>
</dbReference>
<name>A0ABU0M0J0_9HYPH</name>
<evidence type="ECO:0000313" key="6">
    <source>
        <dbReference type="Proteomes" id="UP001223743"/>
    </source>
</evidence>
<organism evidence="5 6">
    <name type="scientific">Kaistia geumhonensis</name>
    <dbReference type="NCBI Taxonomy" id="410839"/>
    <lineage>
        <taxon>Bacteria</taxon>
        <taxon>Pseudomonadati</taxon>
        <taxon>Pseudomonadota</taxon>
        <taxon>Alphaproteobacteria</taxon>
        <taxon>Hyphomicrobiales</taxon>
        <taxon>Kaistiaceae</taxon>
        <taxon>Kaistia</taxon>
    </lineage>
</organism>
<evidence type="ECO:0000313" key="5">
    <source>
        <dbReference type="EMBL" id="MDQ0514459.1"/>
    </source>
</evidence>
<keyword evidence="3" id="KW-0998">Cell outer membrane</keyword>
<evidence type="ECO:0000256" key="2">
    <source>
        <dbReference type="ARBA" id="ARBA00023136"/>
    </source>
</evidence>
<comment type="caution">
    <text evidence="5">The sequence shown here is derived from an EMBL/GenBank/DDBJ whole genome shotgun (WGS) entry which is preliminary data.</text>
</comment>
<evidence type="ECO:0000256" key="3">
    <source>
        <dbReference type="ARBA" id="ARBA00023237"/>
    </source>
</evidence>
<feature type="domain" description="Outer membrane protein assembly factor BamE" evidence="4">
    <location>
        <begin position="52"/>
        <end position="124"/>
    </location>
</feature>
<keyword evidence="6" id="KW-1185">Reference proteome</keyword>
<reference evidence="5 6" key="1">
    <citation type="submission" date="2023-07" db="EMBL/GenBank/DDBJ databases">
        <title>Genomic Encyclopedia of Type Strains, Phase IV (KMG-IV): sequencing the most valuable type-strain genomes for metagenomic binning, comparative biology and taxonomic classification.</title>
        <authorList>
            <person name="Goeker M."/>
        </authorList>
    </citation>
    <scope>NUCLEOTIDE SEQUENCE [LARGE SCALE GENOMIC DNA]</scope>
    <source>
        <strain evidence="5 6">B1-1</strain>
    </source>
</reference>
<dbReference type="PROSITE" id="PS51257">
    <property type="entry name" value="PROKAR_LIPOPROTEIN"/>
    <property type="match status" value="1"/>
</dbReference>
<proteinExistence type="predicted"/>
<evidence type="ECO:0000259" key="4">
    <source>
        <dbReference type="Pfam" id="PF04355"/>
    </source>
</evidence>
<dbReference type="InterPro" id="IPR026592">
    <property type="entry name" value="BamE"/>
</dbReference>
<keyword evidence="2" id="KW-0472">Membrane</keyword>
<accession>A0ABU0M0J0</accession>